<evidence type="ECO:0000256" key="1">
    <source>
        <dbReference type="SAM" id="Phobius"/>
    </source>
</evidence>
<keyword evidence="1" id="KW-1133">Transmembrane helix</keyword>
<dbReference type="EMBL" id="QWEY01000004">
    <property type="protein sequence ID" value="RGP37606.1"/>
    <property type="molecule type" value="Genomic_DNA"/>
</dbReference>
<accession>A0A411Z3E1</accession>
<dbReference type="Pfam" id="PF07784">
    <property type="entry name" value="DUF1622"/>
    <property type="match status" value="1"/>
</dbReference>
<protein>
    <submittedName>
        <fullName evidence="2">DUF1622 domain-containing protein</fullName>
    </submittedName>
</protein>
<reference evidence="2 3" key="1">
    <citation type="submission" date="2018-08" db="EMBL/GenBank/DDBJ databases">
        <title>Flavobacterium tibetense sp. nov., isolated from a wetland YonghuCo on Tibetan Plateau.</title>
        <authorList>
            <person name="Phurbu D."/>
            <person name="Lu H."/>
            <person name="Xing P."/>
        </authorList>
    </citation>
    <scope>NUCLEOTIDE SEQUENCE [LARGE SCALE GENOMIC DNA]</scope>
    <source>
        <strain evidence="2 3">DJC</strain>
    </source>
</reference>
<name>A0A411Z3E1_9RHOB</name>
<dbReference type="OrthoDB" id="9812897at2"/>
<proteinExistence type="predicted"/>
<dbReference type="InterPro" id="IPR012427">
    <property type="entry name" value="DUF1622"/>
</dbReference>
<dbReference type="Proteomes" id="UP000284547">
    <property type="component" value="Unassembled WGS sequence"/>
</dbReference>
<keyword evidence="1" id="KW-0472">Membrane</keyword>
<gene>
    <name evidence="2" type="ORF">D1012_09675</name>
</gene>
<feature type="transmembrane region" description="Helical" evidence="1">
    <location>
        <begin position="12"/>
        <end position="35"/>
    </location>
</feature>
<dbReference type="AlphaFoldDB" id="A0A411Z3E1"/>
<evidence type="ECO:0000313" key="2">
    <source>
        <dbReference type="EMBL" id="RGP37606.1"/>
    </source>
</evidence>
<dbReference type="PANTHER" id="PTHR38468">
    <property type="entry name" value="SLL0939 PROTEIN"/>
    <property type="match status" value="1"/>
</dbReference>
<dbReference type="PANTHER" id="PTHR38468:SF1">
    <property type="entry name" value="SLL0939 PROTEIN"/>
    <property type="match status" value="1"/>
</dbReference>
<evidence type="ECO:0000313" key="3">
    <source>
        <dbReference type="Proteomes" id="UP000284547"/>
    </source>
</evidence>
<keyword evidence="1" id="KW-0812">Transmembrane</keyword>
<organism evidence="2 3">
    <name type="scientific">Pseudotabrizicola alkalilacus</name>
    <dbReference type="NCBI Taxonomy" id="2305252"/>
    <lineage>
        <taxon>Bacteria</taxon>
        <taxon>Pseudomonadati</taxon>
        <taxon>Pseudomonadota</taxon>
        <taxon>Alphaproteobacteria</taxon>
        <taxon>Rhodobacterales</taxon>
        <taxon>Paracoccaceae</taxon>
        <taxon>Pseudotabrizicola</taxon>
    </lineage>
</organism>
<keyword evidence="3" id="KW-1185">Reference proteome</keyword>
<comment type="caution">
    <text evidence="2">The sequence shown here is derived from an EMBL/GenBank/DDBJ whole genome shotgun (WGS) entry which is preliminary data.</text>
</comment>
<sequence>MELRQVYLDTVAQILEVCGVLAIVAGTAFALCEAVRNLVRHREGEKIFDLFRTRLAKSILIGVEFLIAADIVGTVTIDPTTESLGKLAMIVLIRTFLSFTLEVEIEGRWPWQRHRNRHKDD</sequence>